<dbReference type="GO" id="GO:0000014">
    <property type="term" value="F:single-stranded DNA endodeoxyribonuclease activity"/>
    <property type="evidence" value="ECO:0007669"/>
    <property type="project" value="TreeGrafter"/>
</dbReference>
<feature type="domain" description="ERCC4" evidence="7">
    <location>
        <begin position="12"/>
        <end position="91"/>
    </location>
</feature>
<evidence type="ECO:0000313" key="8">
    <source>
        <dbReference type="EMBL" id="RSN73563.1"/>
    </source>
</evidence>
<keyword evidence="2 8" id="KW-0255">Endonuclease</keyword>
<evidence type="ECO:0000256" key="2">
    <source>
        <dbReference type="ARBA" id="ARBA00022759"/>
    </source>
</evidence>
<sequence length="227" mass="26074">MSYRREAIDLTRVIVENREPEEIFLGLRSRGIWAEKRQFEPGDYILGNDTCIERKTVRDFLSSIYDGRLFNQVKRMRELYKKVVLIVEGDLLGLDGREKKILYSAISRIIAEGISVVNTPDRDATVEFIASLAEKRQKEGLQSITARRKGRVEEKERTLFILQGFPGIGPKLSEKLLIKFGSLKGVFNASYGELKSILGEKKARAFVDTLEKRFIRKEEEKITDLSL</sequence>
<name>A0A3R9X268_9CREN</name>
<dbReference type="EMBL" id="RCOS01000113">
    <property type="protein sequence ID" value="RSN73563.1"/>
    <property type="molecule type" value="Genomic_DNA"/>
</dbReference>
<evidence type="ECO:0000256" key="3">
    <source>
        <dbReference type="ARBA" id="ARBA00022763"/>
    </source>
</evidence>
<dbReference type="InterPro" id="IPR010994">
    <property type="entry name" value="RuvA_2-like"/>
</dbReference>
<dbReference type="GO" id="GO:0003697">
    <property type="term" value="F:single-stranded DNA binding"/>
    <property type="evidence" value="ECO:0007669"/>
    <property type="project" value="TreeGrafter"/>
</dbReference>
<proteinExistence type="predicted"/>
<keyword evidence="9" id="KW-1185">Reference proteome</keyword>
<evidence type="ECO:0000256" key="6">
    <source>
        <dbReference type="ARBA" id="ARBA00023204"/>
    </source>
</evidence>
<dbReference type="GO" id="GO:1901255">
    <property type="term" value="P:nucleotide-excision repair involved in interstrand cross-link repair"/>
    <property type="evidence" value="ECO:0007669"/>
    <property type="project" value="TreeGrafter"/>
</dbReference>
<dbReference type="PANTHER" id="PTHR10150:SF0">
    <property type="entry name" value="DNA REPAIR ENDONUCLEASE XPF"/>
    <property type="match status" value="1"/>
</dbReference>
<accession>A0A3R9X268</accession>
<keyword evidence="1" id="KW-0540">Nuclease</keyword>
<dbReference type="Pfam" id="PF02732">
    <property type="entry name" value="ERCC4"/>
    <property type="match status" value="1"/>
</dbReference>
<keyword evidence="5" id="KW-0238">DNA-binding</keyword>
<keyword evidence="6" id="KW-0234">DNA repair</keyword>
<evidence type="ECO:0000256" key="5">
    <source>
        <dbReference type="ARBA" id="ARBA00023125"/>
    </source>
</evidence>
<dbReference type="Gene3D" id="1.10.150.20">
    <property type="entry name" value="5' to 3' exonuclease, C-terminal subdomain"/>
    <property type="match status" value="1"/>
</dbReference>
<dbReference type="Proteomes" id="UP000277582">
    <property type="component" value="Unassembled WGS sequence"/>
</dbReference>
<comment type="caution">
    <text evidence="8">The sequence shown here is derived from an EMBL/GenBank/DDBJ whole genome shotgun (WGS) entry which is preliminary data.</text>
</comment>
<evidence type="ECO:0000313" key="9">
    <source>
        <dbReference type="Proteomes" id="UP000277582"/>
    </source>
</evidence>
<keyword evidence="4" id="KW-0378">Hydrolase</keyword>
<evidence type="ECO:0000259" key="7">
    <source>
        <dbReference type="SMART" id="SM00891"/>
    </source>
</evidence>
<protein>
    <submittedName>
        <fullName evidence="8">Endonuclease</fullName>
    </submittedName>
</protein>
<dbReference type="AlphaFoldDB" id="A0A3R9X268"/>
<dbReference type="SUPFAM" id="SSF47781">
    <property type="entry name" value="RuvA domain 2-like"/>
    <property type="match status" value="1"/>
</dbReference>
<dbReference type="GO" id="GO:0003684">
    <property type="term" value="F:damaged DNA binding"/>
    <property type="evidence" value="ECO:0007669"/>
    <property type="project" value="TreeGrafter"/>
</dbReference>
<evidence type="ECO:0000256" key="4">
    <source>
        <dbReference type="ARBA" id="ARBA00022801"/>
    </source>
</evidence>
<dbReference type="GO" id="GO:0000724">
    <property type="term" value="P:double-strand break repair via homologous recombination"/>
    <property type="evidence" value="ECO:0007669"/>
    <property type="project" value="TreeGrafter"/>
</dbReference>
<gene>
    <name evidence="8" type="ORF">D6D85_09785</name>
</gene>
<dbReference type="InterPro" id="IPR011335">
    <property type="entry name" value="Restrct_endonuc-II-like"/>
</dbReference>
<dbReference type="PANTHER" id="PTHR10150">
    <property type="entry name" value="DNA REPAIR ENDONUCLEASE XPF"/>
    <property type="match status" value="1"/>
</dbReference>
<keyword evidence="3" id="KW-0227">DNA damage</keyword>
<dbReference type="InterPro" id="IPR006166">
    <property type="entry name" value="ERCC4_domain"/>
</dbReference>
<organism evidence="8 9">
    <name type="scientific">Candidatus Methanodesulfokora washburnensis</name>
    <dbReference type="NCBI Taxonomy" id="2478471"/>
    <lineage>
        <taxon>Archaea</taxon>
        <taxon>Thermoproteota</taxon>
        <taxon>Candidatus Korarchaeia</taxon>
        <taxon>Candidatus Korarchaeia incertae sedis</taxon>
        <taxon>Candidatus Methanodesulfokora</taxon>
    </lineage>
</organism>
<dbReference type="CDD" id="cd20075">
    <property type="entry name" value="XPF_nuclease_XPF_arch"/>
    <property type="match status" value="1"/>
</dbReference>
<dbReference type="SUPFAM" id="SSF52980">
    <property type="entry name" value="Restriction endonuclease-like"/>
    <property type="match status" value="1"/>
</dbReference>
<evidence type="ECO:0000256" key="1">
    <source>
        <dbReference type="ARBA" id="ARBA00022722"/>
    </source>
</evidence>
<dbReference type="SMART" id="SM00891">
    <property type="entry name" value="ERCC4"/>
    <property type="match status" value="1"/>
</dbReference>
<dbReference type="Gene3D" id="3.40.50.10130">
    <property type="match status" value="1"/>
</dbReference>
<reference evidence="8 9" key="1">
    <citation type="submission" date="2018-10" db="EMBL/GenBank/DDBJ databases">
        <title>Co-occurring genomic capacity for anaerobic methane metabolism and dissimilatory sulfite reduction discovered in the Korarchaeota.</title>
        <authorList>
            <person name="Mckay L.J."/>
            <person name="Dlakic M."/>
            <person name="Fields M.W."/>
            <person name="Delmont T.O."/>
            <person name="Eren A.M."/>
            <person name="Jay Z.J."/>
            <person name="Klingelsmith K.B."/>
            <person name="Rusch D.B."/>
            <person name="Inskeep W.P."/>
        </authorList>
    </citation>
    <scope>NUCLEOTIDE SEQUENCE [LARGE SCALE GENOMIC DNA]</scope>
    <source>
        <strain evidence="8 9">MDKW</strain>
    </source>
</reference>